<dbReference type="RefSeq" id="WP_378392008.1">
    <property type="nucleotide sequence ID" value="NZ_JBHLWM010000008.1"/>
</dbReference>
<comment type="caution">
    <text evidence="2">The sequence shown here is derived from an EMBL/GenBank/DDBJ whole genome shotgun (WGS) entry which is preliminary data.</text>
</comment>
<reference evidence="2 3" key="1">
    <citation type="submission" date="2024-09" db="EMBL/GenBank/DDBJ databases">
        <authorList>
            <person name="Sun Q."/>
            <person name="Mori K."/>
        </authorList>
    </citation>
    <scope>NUCLEOTIDE SEQUENCE [LARGE SCALE GENOMIC DNA]</scope>
    <source>
        <strain evidence="2 3">KCTC 23279</strain>
    </source>
</reference>
<keyword evidence="3" id="KW-1185">Reference proteome</keyword>
<keyword evidence="1" id="KW-0472">Membrane</keyword>
<evidence type="ECO:0000313" key="3">
    <source>
        <dbReference type="Proteomes" id="UP001589775"/>
    </source>
</evidence>
<keyword evidence="1" id="KW-0812">Transmembrane</keyword>
<proteinExistence type="predicted"/>
<organism evidence="2 3">
    <name type="scientific">Rhodopseudomonas telluris</name>
    <dbReference type="NCBI Taxonomy" id="644215"/>
    <lineage>
        <taxon>Bacteria</taxon>
        <taxon>Pseudomonadati</taxon>
        <taxon>Pseudomonadota</taxon>
        <taxon>Alphaproteobacteria</taxon>
        <taxon>Hyphomicrobiales</taxon>
        <taxon>Nitrobacteraceae</taxon>
        <taxon>Rhodopseudomonas</taxon>
    </lineage>
</organism>
<gene>
    <name evidence="2" type="ORF">ACFFJ6_22490</name>
</gene>
<keyword evidence="1" id="KW-1133">Transmembrane helix</keyword>
<protein>
    <submittedName>
        <fullName evidence="2">Uncharacterized protein</fullName>
    </submittedName>
</protein>
<evidence type="ECO:0000256" key="1">
    <source>
        <dbReference type="SAM" id="Phobius"/>
    </source>
</evidence>
<dbReference type="Proteomes" id="UP001589775">
    <property type="component" value="Unassembled WGS sequence"/>
</dbReference>
<name>A0ABV6EYF7_9BRAD</name>
<feature type="transmembrane region" description="Helical" evidence="1">
    <location>
        <begin position="40"/>
        <end position="61"/>
    </location>
</feature>
<accession>A0ABV6EYF7</accession>
<evidence type="ECO:0000313" key="2">
    <source>
        <dbReference type="EMBL" id="MFC0243271.1"/>
    </source>
</evidence>
<dbReference type="EMBL" id="JBHLWM010000008">
    <property type="protein sequence ID" value="MFC0243271.1"/>
    <property type="molecule type" value="Genomic_DNA"/>
</dbReference>
<sequence>MIVAVMHQVICVVVLLVLSLTLNAPVAARMAGDGNWGEGLGILVGPVMIFYIVHAPIYYAVRLVRGPALASFAGSKLNYLAALIGLTGILGTLAQRVPATA</sequence>
<feature type="transmembrane region" description="Helical" evidence="1">
    <location>
        <begin position="77"/>
        <end position="95"/>
    </location>
</feature>